<proteinExistence type="predicted"/>
<name>A0ABX2PSP1_9RHOB</name>
<reference evidence="2 3" key="1">
    <citation type="submission" date="2020-06" db="EMBL/GenBank/DDBJ databases">
        <authorList>
            <person name="Cao W.R."/>
        </authorList>
    </citation>
    <scope>NUCLEOTIDE SEQUENCE [LARGE SCALE GENOMIC DNA]</scope>
    <source>
        <strain evidence="2 3">B1Z28</strain>
    </source>
</reference>
<keyword evidence="1" id="KW-0472">Membrane</keyword>
<organism evidence="2 3">
    <name type="scientific">Ruegeria haliotis</name>
    <dbReference type="NCBI Taxonomy" id="2747601"/>
    <lineage>
        <taxon>Bacteria</taxon>
        <taxon>Pseudomonadati</taxon>
        <taxon>Pseudomonadota</taxon>
        <taxon>Alphaproteobacteria</taxon>
        <taxon>Rhodobacterales</taxon>
        <taxon>Roseobacteraceae</taxon>
        <taxon>Ruegeria</taxon>
    </lineage>
</organism>
<evidence type="ECO:0008006" key="4">
    <source>
        <dbReference type="Google" id="ProtNLM"/>
    </source>
</evidence>
<evidence type="ECO:0000313" key="3">
    <source>
        <dbReference type="Proteomes" id="UP000630805"/>
    </source>
</evidence>
<dbReference type="RefSeq" id="WP_176866244.1">
    <property type="nucleotide sequence ID" value="NZ_JABXWT010000010.1"/>
</dbReference>
<feature type="transmembrane region" description="Helical" evidence="1">
    <location>
        <begin position="36"/>
        <end position="54"/>
    </location>
</feature>
<gene>
    <name evidence="2" type="ORF">HW561_15450</name>
</gene>
<protein>
    <recommendedName>
        <fullName evidence="4">CTP synthetase</fullName>
    </recommendedName>
</protein>
<keyword evidence="3" id="KW-1185">Reference proteome</keyword>
<keyword evidence="1" id="KW-1133">Transmembrane helix</keyword>
<evidence type="ECO:0000313" key="2">
    <source>
        <dbReference type="EMBL" id="NVO57189.1"/>
    </source>
</evidence>
<dbReference type="Proteomes" id="UP000630805">
    <property type="component" value="Unassembled WGS sequence"/>
</dbReference>
<accession>A0ABX2PSP1</accession>
<comment type="caution">
    <text evidence="2">The sequence shown here is derived from an EMBL/GenBank/DDBJ whole genome shotgun (WGS) entry which is preliminary data.</text>
</comment>
<sequence length="62" mass="6018">MFRLAAMLYSLIATALAGSAVVAVLAAGLVSVSAIVSAAAAGAVIGVPASWLVAKRLYQGSA</sequence>
<evidence type="ECO:0000256" key="1">
    <source>
        <dbReference type="SAM" id="Phobius"/>
    </source>
</evidence>
<dbReference type="EMBL" id="JABXWT010000010">
    <property type="protein sequence ID" value="NVO57189.1"/>
    <property type="molecule type" value="Genomic_DNA"/>
</dbReference>
<keyword evidence="1" id="KW-0812">Transmembrane</keyword>